<proteinExistence type="predicted"/>
<dbReference type="FunFam" id="2.60.120.290:FF:000018">
    <property type="entry name" value="cubilin"/>
    <property type="match status" value="1"/>
</dbReference>
<dbReference type="FunFam" id="2.60.120.290:FF:000005">
    <property type="entry name" value="Procollagen C-endopeptidase enhancer 1"/>
    <property type="match status" value="2"/>
</dbReference>
<feature type="domain" description="CUB" evidence="9">
    <location>
        <begin position="876"/>
        <end position="989"/>
    </location>
</feature>
<dbReference type="FunFam" id="2.60.120.290:FF:000013">
    <property type="entry name" value="Membrane frizzled-related protein"/>
    <property type="match status" value="5"/>
</dbReference>
<feature type="domain" description="CUB" evidence="9">
    <location>
        <begin position="643"/>
        <end position="757"/>
    </location>
</feature>
<dbReference type="PANTHER" id="PTHR24251:SF37">
    <property type="entry name" value="CUB DOMAIN-CONTAINING PROTEIN"/>
    <property type="match status" value="1"/>
</dbReference>
<sequence>MHLSNAASMLPSDSGVFLDIERAFDEIWHDGLVQKLLNLRLNLKFTKPIFSFLTNRSCRIKVKNTLSNIVHLKAGVPQGAILSPLLQIVYCRDFPILDSQRTKTRLFADHTASWCSQRSSEKATNLVQKELHRIEKCTSHWRVKINLTKSQSILFTFPKAQKQRTLFTQSRLTINRDVIPKSNTVQYLGMTVSSTCTLQADLKATLKKARNRANLLYKIRGRSRGYAPQTLLHTYNSFIQPVFEYRVLLYSTLPKRAAFRIYSFEGFTYSATFSDSTGNTHQTHCMTSLKQHRFPSASRNTKHATLNAHLTDELPIPLPNSPLTSVLGHQASTGPRGHQPWTQPLPEPTQDQDQDPVLPHRNIHYPLENKPLDRYVKKMLTNVLDLLVLIWVVRMVPLASTSQAPTNAFVLMVGLEFTARDVPLTVIRVLPENYAVMGSRICGSCPPGYTGDGVTCSYQGVCNVNNGGCHRLATCRNNPRISSTFVQCSCPAGYVGNGLGPNGCVRRIQPVLNACNPNPCRRACGGRLTTETGLLTFPSGVFKTYANLISCAWTIETNVTKVLNITFKRFSVEDSHSCRYDWLQIHDGKNTLARSFGRFCGNNLPNGGVIISTHNIVYLWFRSDQAVSGGGFELTWNSIVPFCGEELKEVTTHGTIQSPGSPGTYPNNRDCYWPLQAPPGKRLLFHFFTLMIGNDSNCDHDYLEFATGTEPQDPVFAKFCNTSHPSPQYSPSSEVLIHFHSDSSQTYPGFQITYSVVEGMPGCGGVYTGHQGEIRSPSFDGRYPNDIQCEYKIQLSQESRIKITFVSFSMEDSENCQFDYVAVYAGSTVDAPLIGKYCGSNLPSPYVTETNTLLIVFNTDWAKSEGGFVIKYETVCGGILFDSSGVLQSPGYPNRYSNSLECVYEIVQPLGKIIKLEFTDLDLETNSSPDCIYDFVEVRDGHDQNSTLLGTYCDRIPSLIVSSYNYLWIRFQTDSNNGGRGFKANYTTVSLGCGGIMKNNTGTFSTPQYPNSYPPGQVCKWIIAATPGHVIQILWMNFQLEKSYECMYDYVEIFDNNTETGHGYSIGKYCGHTAPPMLLSTSNLVTIVFRTDGTYHLVGFLATYNIIAEKDVCGGNYYTDAGTLKSPGYPNNYPLNMECTWTIQVKPGHQIMLNVIDFSLESYSVCRYDWVEIRNGGTSVSPLLGKYCGTTIPKMIPSHANKVYIRFRSDMTRAEKGFKISWSATATGCGGSLNGPTGSIISPNYPEPYSINTECIWKISISTGSLIQVVFSDLDLEEHSSCSLDYVEILDGPALNSKSLGKFCSSNPNLIRSTSNTLTVKFRSDLSRTGRGFQLQYTTICNNTLKGFRGVIESPNFPNVYPTSVNCNWEIEVANRNKINISFSHFDLEKVIPYSTNNSNKCIYDFIEVLFITPVEEYEEEGPFEKYGVYCGDTIPPLISLNSNHAKIHFVSDNLVHGNGFRLEWQIDGCGDVLTKPNGTITSPNYPKAYPPSVECNWKIEVDYGNQIEITFYKVDVEKTYLCHLDFIKLYNGEDETYPEIATVCHQNKPLTLRSSGNFMFVKFRADTSVQGLGFYANYTTKPTKCGGKYVMDKASIMSPNYPQNYDINSTCGYEIEVGEGHVISLKFEDFDLFEPNINCSFNNNSYVKVYDGPSKDYPLLAKICGKKAPNDTLLSTTNKLYLELVTDTATVAKGFLAKYRQNCGARIETDTTGIIRINPHDLDYDETNCSWTIVAKDLTKHISLTITHLDTMNSYCDENSKSLRIFNGETPDAPVLGEYCGTKIPPTLTSDGSAMHILIEYNSVLFATYSVFDSVCGGTLTSLEGFFASPGYPKKYPMETECEWTIEITEGETISTRVYDGADSDTPNLGSFCGTDTPDAVRSSSNIMLVKFSGYSSTRSLTRFILEWTEVNVNAPNKNSANKTKTCGTSEPLNINSLKNYTKISSPGFPNGYGPNQNCEWVFTTIQMNSIKMYIGEMDLTPGYGSRCYGDYVEIFEKKINADWTSLLKTCYANATRSPLIVTANMMKVVFKSDGYGNRTGFEAIVREDCGGTLTDRTGFIVYNNETRIGYGSKYLTKIRNGQFPDSPILGQGKYCGEVLPPKLTTTSNNAYLKYTGVHNVANFELRYREVSHSCGGEIALTSFANSTIIMSPNYPNIPPAHVECSWRIIGPPGEVLRIDFIDRFDLTFANQCSKEYVEVRDGGTEHSKVIGKYCDVPNSQFTTDNMMFVKFYTELNDPSNGFKARITLANCGGTVRARIGQIQSPFFNRPSKYPIGVNCTWHLVSPLDHSMTIKFKKIDLPGNNNCISDHVTIYEDNFDNKSRVLGTYCGSKLPDSTKTSGNEAVVRFITTKVQKHNLNGFSLEFQASLESNYENHFVIA</sequence>
<comment type="subcellular location">
    <subcellularLocation>
        <location evidence="1">Cell membrane</location>
    </subcellularLocation>
</comment>
<feature type="region of interest" description="Disordered" evidence="8">
    <location>
        <begin position="325"/>
        <end position="354"/>
    </location>
</feature>
<accession>A0A8J6L829</accession>
<feature type="domain" description="CUB" evidence="9">
    <location>
        <begin position="1704"/>
        <end position="1798"/>
    </location>
</feature>
<evidence type="ECO:0000313" key="12">
    <source>
        <dbReference type="Proteomes" id="UP000719412"/>
    </source>
</evidence>
<evidence type="ECO:0000256" key="5">
    <source>
        <dbReference type="ARBA" id="ARBA00023136"/>
    </source>
</evidence>
<comment type="caution">
    <text evidence="11">The sequence shown here is derived from an EMBL/GenBank/DDBJ whole genome shotgun (WGS) entry which is preliminary data.</text>
</comment>
<reference evidence="11" key="1">
    <citation type="journal article" date="2020" name="J Insects Food Feed">
        <title>The yellow mealworm (Tenebrio molitor) genome: a resource for the emerging insects as food and feed industry.</title>
        <authorList>
            <person name="Eriksson T."/>
            <person name="Andere A."/>
            <person name="Kelstrup H."/>
            <person name="Emery V."/>
            <person name="Picard C."/>
        </authorList>
    </citation>
    <scope>NUCLEOTIDE SEQUENCE</scope>
    <source>
        <strain evidence="11">Stoneville</strain>
        <tissue evidence="11">Whole head</tissue>
    </source>
</reference>
<evidence type="ECO:0000256" key="7">
    <source>
        <dbReference type="PROSITE-ProRule" id="PRU00059"/>
    </source>
</evidence>
<keyword evidence="12" id="KW-1185">Reference proteome</keyword>
<keyword evidence="4" id="KW-0677">Repeat</keyword>
<evidence type="ECO:0000256" key="1">
    <source>
        <dbReference type="ARBA" id="ARBA00004236"/>
    </source>
</evidence>
<feature type="domain" description="Reverse transcriptase" evidence="10">
    <location>
        <begin position="1"/>
        <end position="192"/>
    </location>
</feature>
<feature type="domain" description="CUB" evidence="9">
    <location>
        <begin position="1341"/>
        <end position="1468"/>
    </location>
</feature>
<dbReference type="FunFam" id="2.60.120.290:FF:000060">
    <property type="entry name" value="Cubilin homolog"/>
    <property type="match status" value="2"/>
</dbReference>
<dbReference type="Gene3D" id="2.10.25.10">
    <property type="entry name" value="Laminin"/>
    <property type="match status" value="1"/>
</dbReference>
<dbReference type="InterPro" id="IPR035914">
    <property type="entry name" value="Sperma_CUB_dom_sf"/>
</dbReference>
<dbReference type="GO" id="GO:0046872">
    <property type="term" value="F:metal ion binding"/>
    <property type="evidence" value="ECO:0007669"/>
    <property type="project" value="UniProtKB-KW"/>
</dbReference>
<dbReference type="SMART" id="SM00042">
    <property type="entry name" value="CUB"/>
    <property type="match status" value="15"/>
</dbReference>
<feature type="domain" description="CUB" evidence="9">
    <location>
        <begin position="2136"/>
        <end position="2251"/>
    </location>
</feature>
<evidence type="ECO:0008006" key="13">
    <source>
        <dbReference type="Google" id="ProtNLM"/>
    </source>
</evidence>
<dbReference type="CDD" id="cd00041">
    <property type="entry name" value="CUB"/>
    <property type="match status" value="15"/>
</dbReference>
<feature type="disulfide bond" evidence="7">
    <location>
        <begin position="524"/>
        <end position="551"/>
    </location>
</feature>
<evidence type="ECO:0000256" key="8">
    <source>
        <dbReference type="SAM" id="MobiDB-lite"/>
    </source>
</evidence>
<keyword evidence="3" id="KW-0245">EGF-like domain</keyword>
<reference evidence="11" key="2">
    <citation type="submission" date="2021-08" db="EMBL/GenBank/DDBJ databases">
        <authorList>
            <person name="Eriksson T."/>
        </authorList>
    </citation>
    <scope>NUCLEOTIDE SEQUENCE</scope>
    <source>
        <strain evidence="11">Stoneville</strain>
        <tissue evidence="11">Whole head</tissue>
    </source>
</reference>
<evidence type="ECO:0000256" key="3">
    <source>
        <dbReference type="ARBA" id="ARBA00022536"/>
    </source>
</evidence>
<feature type="domain" description="CUB" evidence="9">
    <location>
        <begin position="1928"/>
        <end position="2050"/>
    </location>
</feature>
<dbReference type="PROSITE" id="PS01180">
    <property type="entry name" value="CUB"/>
    <property type="match status" value="15"/>
</dbReference>
<feature type="domain" description="CUB" evidence="9">
    <location>
        <begin position="993"/>
        <end position="1107"/>
    </location>
</feature>
<comment type="caution">
    <text evidence="7">Lacks conserved residue(s) required for the propagation of feature annotation.</text>
</comment>
<feature type="domain" description="CUB" evidence="9">
    <location>
        <begin position="1229"/>
        <end position="1340"/>
    </location>
</feature>
<dbReference type="InterPro" id="IPR000859">
    <property type="entry name" value="CUB_dom"/>
</dbReference>
<evidence type="ECO:0000259" key="9">
    <source>
        <dbReference type="PROSITE" id="PS01180"/>
    </source>
</evidence>
<keyword evidence="2" id="KW-1003">Cell membrane</keyword>
<feature type="domain" description="CUB" evidence="9">
    <location>
        <begin position="524"/>
        <end position="639"/>
    </location>
</feature>
<dbReference type="SUPFAM" id="SSF49854">
    <property type="entry name" value="Spermadhesin, CUB domain"/>
    <property type="match status" value="15"/>
</dbReference>
<evidence type="ECO:0000256" key="2">
    <source>
        <dbReference type="ARBA" id="ARBA00022475"/>
    </source>
</evidence>
<feature type="domain" description="CUB" evidence="9">
    <location>
        <begin position="1470"/>
        <end position="1582"/>
    </location>
</feature>
<evidence type="ECO:0000256" key="4">
    <source>
        <dbReference type="ARBA" id="ARBA00022737"/>
    </source>
</evidence>
<feature type="domain" description="CUB" evidence="9">
    <location>
        <begin position="763"/>
        <end position="875"/>
    </location>
</feature>
<feature type="domain" description="CUB" evidence="9">
    <location>
        <begin position="2253"/>
        <end position="2370"/>
    </location>
</feature>
<evidence type="ECO:0000259" key="10">
    <source>
        <dbReference type="PROSITE" id="PS50878"/>
    </source>
</evidence>
<protein>
    <recommendedName>
        <fullName evidence="13">Cubilin</fullName>
    </recommendedName>
</protein>
<dbReference type="InterPro" id="IPR024731">
    <property type="entry name" value="NELL2-like_EGF"/>
</dbReference>
<dbReference type="GO" id="GO:0005886">
    <property type="term" value="C:plasma membrane"/>
    <property type="evidence" value="ECO:0007669"/>
    <property type="project" value="UniProtKB-SubCell"/>
</dbReference>
<dbReference type="Proteomes" id="UP000719412">
    <property type="component" value="Unassembled WGS sequence"/>
</dbReference>
<dbReference type="Pfam" id="PF00431">
    <property type="entry name" value="CUB"/>
    <property type="match status" value="16"/>
</dbReference>
<evidence type="ECO:0000313" key="11">
    <source>
        <dbReference type="EMBL" id="KAH0809453.1"/>
    </source>
</evidence>
<dbReference type="Pfam" id="PF00078">
    <property type="entry name" value="RVT_1"/>
    <property type="match status" value="1"/>
</dbReference>
<dbReference type="InterPro" id="IPR000477">
    <property type="entry name" value="RT_dom"/>
</dbReference>
<keyword evidence="6 7" id="KW-1015">Disulfide bond</keyword>
<feature type="domain" description="CUB" evidence="9">
    <location>
        <begin position="1113"/>
        <end position="1225"/>
    </location>
</feature>
<feature type="domain" description="CUB" evidence="9">
    <location>
        <begin position="1817"/>
        <end position="1912"/>
    </location>
</feature>
<keyword evidence="5" id="KW-0472">Membrane</keyword>
<dbReference type="FunFam" id="2.60.120.290:FF:000042">
    <property type="entry name" value="AGAP005526-PA"/>
    <property type="match status" value="1"/>
</dbReference>
<name>A0A8J6L829_TENMO</name>
<dbReference type="Pfam" id="PF12947">
    <property type="entry name" value="EGF_3"/>
    <property type="match status" value="1"/>
</dbReference>
<dbReference type="EMBL" id="JABDTM020028134">
    <property type="protein sequence ID" value="KAH0809453.1"/>
    <property type="molecule type" value="Genomic_DNA"/>
</dbReference>
<evidence type="ECO:0000256" key="6">
    <source>
        <dbReference type="ARBA" id="ARBA00023157"/>
    </source>
</evidence>
<dbReference type="PROSITE" id="PS50878">
    <property type="entry name" value="RT_POL"/>
    <property type="match status" value="1"/>
</dbReference>
<organism evidence="11 12">
    <name type="scientific">Tenebrio molitor</name>
    <name type="common">Yellow mealworm beetle</name>
    <dbReference type="NCBI Taxonomy" id="7067"/>
    <lineage>
        <taxon>Eukaryota</taxon>
        <taxon>Metazoa</taxon>
        <taxon>Ecdysozoa</taxon>
        <taxon>Arthropoda</taxon>
        <taxon>Hexapoda</taxon>
        <taxon>Insecta</taxon>
        <taxon>Pterygota</taxon>
        <taxon>Neoptera</taxon>
        <taxon>Endopterygota</taxon>
        <taxon>Coleoptera</taxon>
        <taxon>Polyphaga</taxon>
        <taxon>Cucujiformia</taxon>
        <taxon>Tenebrionidae</taxon>
        <taxon>Tenebrio</taxon>
    </lineage>
</organism>
<dbReference type="PANTHER" id="PTHR24251">
    <property type="entry name" value="OVOCHYMASE-RELATED"/>
    <property type="match status" value="1"/>
</dbReference>
<feature type="domain" description="CUB" evidence="9">
    <location>
        <begin position="1586"/>
        <end position="1703"/>
    </location>
</feature>
<gene>
    <name evidence="11" type="ORF">GEV33_013339</name>
</gene>
<dbReference type="Gene3D" id="2.60.120.290">
    <property type="entry name" value="Spermadhesin, CUB domain"/>
    <property type="match status" value="16"/>
</dbReference>